<dbReference type="RefSeq" id="WP_127804186.1">
    <property type="nucleotide sequence ID" value="NZ_SACY01000003.1"/>
</dbReference>
<proteinExistence type="predicted"/>
<dbReference type="Pfam" id="PF14054">
    <property type="entry name" value="DUF4249"/>
    <property type="match status" value="1"/>
</dbReference>
<keyword evidence="1" id="KW-0732">Signal</keyword>
<evidence type="ECO:0000313" key="2">
    <source>
        <dbReference type="EMBL" id="RVU24967.1"/>
    </source>
</evidence>
<dbReference type="Proteomes" id="UP000282832">
    <property type="component" value="Unassembled WGS sequence"/>
</dbReference>
<dbReference type="EMBL" id="SACY01000003">
    <property type="protein sequence ID" value="RVU24967.1"/>
    <property type="molecule type" value="Genomic_DNA"/>
</dbReference>
<dbReference type="AlphaFoldDB" id="A0A437PRU9"/>
<reference evidence="2 3" key="1">
    <citation type="submission" date="2019-01" db="EMBL/GenBank/DDBJ databases">
        <authorList>
            <person name="Chen W.-M."/>
        </authorList>
    </citation>
    <scope>NUCLEOTIDE SEQUENCE [LARGE SCALE GENOMIC DNA]</scope>
    <source>
        <strain evidence="2 3">FSY-15</strain>
    </source>
</reference>
<comment type="caution">
    <text evidence="2">The sequence shown here is derived from an EMBL/GenBank/DDBJ whole genome shotgun (WGS) entry which is preliminary data.</text>
</comment>
<accession>A0A437PRU9</accession>
<protein>
    <submittedName>
        <fullName evidence="2">DUF4249 domain-containing protein</fullName>
    </submittedName>
</protein>
<evidence type="ECO:0000256" key="1">
    <source>
        <dbReference type="SAM" id="SignalP"/>
    </source>
</evidence>
<sequence length="352" mass="40582">MKIKLLLLFLVSFLWSCETEIFDFKTQNLSTAIVAYGEVTDISGPYIFRINYTSGYTAYDVSQFTGQAVSKAKVILLENGTNVINLLETSLGVYKTPANFKGKVGNTYQLKIQTIDGLQIESSVEKMMQPILFSQLESKFVPAEKVENMFFDVKLKIKDPKNTQDYYFIKRQDFNQFLTTCPEPPPPPQPVPPCFCKCWSAPPNSQPILQNDFLLDGQEISLETASVNYHDFTDWVIQFDLYHIDANLYTYWKRLEEQRQVGGGLFDKIPAQVIGNLKCTSNPDQQVLGYFVVSPRTKSRLYIDRFNGIPDEYYQKLVQYVEFNNVRYKNYVLNDCRKASWVPYNLGFTIPE</sequence>
<keyword evidence="3" id="KW-1185">Reference proteome</keyword>
<dbReference type="InterPro" id="IPR025345">
    <property type="entry name" value="DUF4249"/>
</dbReference>
<feature type="signal peptide" evidence="1">
    <location>
        <begin position="1"/>
        <end position="17"/>
    </location>
</feature>
<gene>
    <name evidence="2" type="ORF">EOJ36_08150</name>
</gene>
<feature type="chain" id="PRO_5019241660" evidence="1">
    <location>
        <begin position="18"/>
        <end position="352"/>
    </location>
</feature>
<organism evidence="2 3">
    <name type="scientific">Sandaracinomonas limnophila</name>
    <dbReference type="NCBI Taxonomy" id="1862386"/>
    <lineage>
        <taxon>Bacteria</taxon>
        <taxon>Pseudomonadati</taxon>
        <taxon>Bacteroidota</taxon>
        <taxon>Cytophagia</taxon>
        <taxon>Cytophagales</taxon>
        <taxon>Flectobacillaceae</taxon>
        <taxon>Sandaracinomonas</taxon>
    </lineage>
</organism>
<name>A0A437PRU9_9BACT</name>
<dbReference type="OrthoDB" id="922982at2"/>
<evidence type="ECO:0000313" key="3">
    <source>
        <dbReference type="Proteomes" id="UP000282832"/>
    </source>
</evidence>